<dbReference type="Pfam" id="PF00805">
    <property type="entry name" value="Pentapeptide"/>
    <property type="match status" value="2"/>
</dbReference>
<dbReference type="SUPFAM" id="SSF141571">
    <property type="entry name" value="Pentapeptide repeat-like"/>
    <property type="match status" value="1"/>
</dbReference>
<keyword evidence="2" id="KW-1185">Reference proteome</keyword>
<dbReference type="PANTHER" id="PTHR14136">
    <property type="entry name" value="BTB_POZ DOMAIN-CONTAINING PROTEIN KCTD9"/>
    <property type="match status" value="1"/>
</dbReference>
<comment type="caution">
    <text evidence="1">The sequence shown here is derived from an EMBL/GenBank/DDBJ whole genome shotgun (WGS) entry which is preliminary data.</text>
</comment>
<dbReference type="Proteomes" id="UP000253941">
    <property type="component" value="Unassembled WGS sequence"/>
</dbReference>
<evidence type="ECO:0000313" key="2">
    <source>
        <dbReference type="Proteomes" id="UP000253941"/>
    </source>
</evidence>
<evidence type="ECO:0000313" key="1">
    <source>
        <dbReference type="EMBL" id="RDD61441.1"/>
    </source>
</evidence>
<organism evidence="1 2">
    <name type="scientific">Ferruginivarius sediminum</name>
    <dbReference type="NCBI Taxonomy" id="2661937"/>
    <lineage>
        <taxon>Bacteria</taxon>
        <taxon>Pseudomonadati</taxon>
        <taxon>Pseudomonadota</taxon>
        <taxon>Alphaproteobacteria</taxon>
        <taxon>Rhodospirillales</taxon>
        <taxon>Rhodospirillaceae</taxon>
        <taxon>Ferruginivarius</taxon>
    </lineage>
</organism>
<dbReference type="EMBL" id="QPMH01000012">
    <property type="protein sequence ID" value="RDD61441.1"/>
    <property type="molecule type" value="Genomic_DNA"/>
</dbReference>
<dbReference type="InterPro" id="IPR051082">
    <property type="entry name" value="Pentapeptide-BTB/POZ_domain"/>
</dbReference>
<protein>
    <submittedName>
        <fullName evidence="1">Pentapeptide repeat-containing protein</fullName>
    </submittedName>
</protein>
<name>A0A369T7Y8_9PROT</name>
<dbReference type="Gene3D" id="2.160.20.80">
    <property type="entry name" value="E3 ubiquitin-protein ligase SopA"/>
    <property type="match status" value="1"/>
</dbReference>
<dbReference type="InterPro" id="IPR001646">
    <property type="entry name" value="5peptide_repeat"/>
</dbReference>
<dbReference type="PANTHER" id="PTHR14136:SF17">
    <property type="entry name" value="BTB_POZ DOMAIN-CONTAINING PROTEIN KCTD9"/>
    <property type="match status" value="1"/>
</dbReference>
<sequence>MPLPTGRNKARRPVPWRAGTTMLARSWPSSLLQQRPRRPITRMRSWISAMTSFGQRKWRGIRKAEKAGRRARLSSFDLLLTFAVLSAALISTAWSQDPSCEIKPYAACSGVDLGSMDLSNADLAVARFEDANLETAQLVRADLSGAYLTDAILRRANLTDANLQGARLKNANLEAAILRRASLADARLDGANLRDVDAQKARFEGASLRNTDLSDSDLRGAVFTGARLSGANLEGANITGARFKGSEWQPAADLSGAIWINGVMCDSGSVGTCNQFAPQSDGLTLEDSSGLILRRAPIG</sequence>
<dbReference type="AlphaFoldDB" id="A0A369T7Y8"/>
<proteinExistence type="predicted"/>
<accession>A0A369T7Y8</accession>
<reference evidence="1 2" key="1">
    <citation type="submission" date="2018-07" db="EMBL/GenBank/DDBJ databases">
        <title>Venubactetium sediminum gen. nov., sp. nov., isolated from a marine solar saltern.</title>
        <authorList>
            <person name="Wang S."/>
        </authorList>
    </citation>
    <scope>NUCLEOTIDE SEQUENCE [LARGE SCALE GENOMIC DNA]</scope>
    <source>
        <strain evidence="1 2">WD2A32</strain>
    </source>
</reference>
<gene>
    <name evidence="1" type="ORF">DRB17_13275</name>
</gene>